<keyword evidence="4" id="KW-0732">Signal</keyword>
<gene>
    <name evidence="8" type="ORF">C0Q70_10256</name>
</gene>
<organism evidence="8 9">
    <name type="scientific">Pomacea canaliculata</name>
    <name type="common">Golden apple snail</name>
    <dbReference type="NCBI Taxonomy" id="400727"/>
    <lineage>
        <taxon>Eukaryota</taxon>
        <taxon>Metazoa</taxon>
        <taxon>Spiralia</taxon>
        <taxon>Lophotrochozoa</taxon>
        <taxon>Mollusca</taxon>
        <taxon>Gastropoda</taxon>
        <taxon>Caenogastropoda</taxon>
        <taxon>Architaenioglossa</taxon>
        <taxon>Ampullarioidea</taxon>
        <taxon>Ampullariidae</taxon>
        <taxon>Pomacea</taxon>
    </lineage>
</organism>
<dbReference type="InterPro" id="IPR000560">
    <property type="entry name" value="His_Pase_clade-2"/>
</dbReference>
<evidence type="ECO:0000313" key="9">
    <source>
        <dbReference type="Proteomes" id="UP000245119"/>
    </source>
</evidence>
<name>A0A2T7PC40_POMCA</name>
<dbReference type="EMBL" id="PZQS01000005">
    <property type="protein sequence ID" value="PVD30980.1"/>
    <property type="molecule type" value="Genomic_DNA"/>
</dbReference>
<evidence type="ECO:0000313" key="8">
    <source>
        <dbReference type="EMBL" id="PVD30980.1"/>
    </source>
</evidence>
<evidence type="ECO:0000256" key="3">
    <source>
        <dbReference type="ARBA" id="ARBA00012646"/>
    </source>
</evidence>
<dbReference type="STRING" id="400727.A0A2T7PC40"/>
<keyword evidence="6" id="KW-1015">Disulfide bond</keyword>
<dbReference type="PANTHER" id="PTHR11567:SF211">
    <property type="entry name" value="PROSTATIC ACID PHOSPHATASE"/>
    <property type="match status" value="1"/>
</dbReference>
<dbReference type="Proteomes" id="UP000245119">
    <property type="component" value="Linkage Group LG5"/>
</dbReference>
<comment type="caution">
    <text evidence="8">The sequence shown here is derived from an EMBL/GenBank/DDBJ whole genome shotgun (WGS) entry which is preliminary data.</text>
</comment>
<dbReference type="InterPro" id="IPR029033">
    <property type="entry name" value="His_PPase_superfam"/>
</dbReference>
<evidence type="ECO:0000256" key="5">
    <source>
        <dbReference type="ARBA" id="ARBA00022801"/>
    </source>
</evidence>
<dbReference type="CDD" id="cd07061">
    <property type="entry name" value="HP_HAP_like"/>
    <property type="match status" value="1"/>
</dbReference>
<dbReference type="PANTHER" id="PTHR11567">
    <property type="entry name" value="ACID PHOSPHATASE-RELATED"/>
    <property type="match status" value="1"/>
</dbReference>
<evidence type="ECO:0000256" key="2">
    <source>
        <dbReference type="ARBA" id="ARBA00005375"/>
    </source>
</evidence>
<keyword evidence="7" id="KW-0325">Glycoprotein</keyword>
<dbReference type="PROSITE" id="PS00778">
    <property type="entry name" value="HIS_ACID_PHOSPHAT_2"/>
    <property type="match status" value="1"/>
</dbReference>
<dbReference type="EC" id="3.1.3.2" evidence="3"/>
<keyword evidence="9" id="KW-1185">Reference proteome</keyword>
<evidence type="ECO:0000256" key="7">
    <source>
        <dbReference type="ARBA" id="ARBA00023180"/>
    </source>
</evidence>
<protein>
    <recommendedName>
        <fullName evidence="3">acid phosphatase</fullName>
        <ecNumber evidence="3">3.1.3.2</ecNumber>
    </recommendedName>
</protein>
<evidence type="ECO:0000256" key="1">
    <source>
        <dbReference type="ARBA" id="ARBA00000032"/>
    </source>
</evidence>
<sequence length="364" mass="41591">MTAALAAAPDTLRLVNVLYRHGDRSPVSIYPKDPYQADVWPQGLGWLTEIGMQQHFKLGQFLRSEYRNLLNSTYVNSEIHIESSDEDRCLMSAYCNLAGLYPPAGSQVWNPNITWQPIPVHAVPKFEDNKLNMGAACPQYNQLYDLKLQSPDVKKIEKENAKFFDFIEKQTGVKKENATEVWKIGDTLFCEKSHNMMLPNWTEEIWNSKTAYENLRSLQIWSFILQYNDTNLNRLKGGPLLKEFISNMEKTVSSPANQTYKVFMYSAHDSTIAAVTSAMKVFNFLNPPYAAALFVELHQIGDQYFVWLRYYNDSGAPYNLTHPDCGLTLCPLEKFIDVTKDHIPDNWHAECFGTEKSTVSGTVI</sequence>
<dbReference type="OrthoDB" id="5821688at2759"/>
<comment type="catalytic activity">
    <reaction evidence="1">
        <text>a phosphate monoester + H2O = an alcohol + phosphate</text>
        <dbReference type="Rhea" id="RHEA:15017"/>
        <dbReference type="ChEBI" id="CHEBI:15377"/>
        <dbReference type="ChEBI" id="CHEBI:30879"/>
        <dbReference type="ChEBI" id="CHEBI:43474"/>
        <dbReference type="ChEBI" id="CHEBI:67140"/>
        <dbReference type="EC" id="3.1.3.2"/>
    </reaction>
</comment>
<keyword evidence="5" id="KW-0378">Hydrolase</keyword>
<evidence type="ECO:0000256" key="4">
    <source>
        <dbReference type="ARBA" id="ARBA00022729"/>
    </source>
</evidence>
<accession>A0A2T7PC40</accession>
<proteinExistence type="inferred from homology"/>
<dbReference type="GO" id="GO:0003993">
    <property type="term" value="F:acid phosphatase activity"/>
    <property type="evidence" value="ECO:0007669"/>
    <property type="project" value="UniProtKB-EC"/>
</dbReference>
<dbReference type="Pfam" id="PF00328">
    <property type="entry name" value="His_Phos_2"/>
    <property type="match status" value="1"/>
</dbReference>
<dbReference type="Gene3D" id="3.40.50.1240">
    <property type="entry name" value="Phosphoglycerate mutase-like"/>
    <property type="match status" value="1"/>
</dbReference>
<dbReference type="SUPFAM" id="SSF53254">
    <property type="entry name" value="Phosphoglycerate mutase-like"/>
    <property type="match status" value="1"/>
</dbReference>
<dbReference type="InterPro" id="IPR033379">
    <property type="entry name" value="Acid_Pase_AS"/>
</dbReference>
<reference evidence="8 9" key="1">
    <citation type="submission" date="2018-04" db="EMBL/GenBank/DDBJ databases">
        <title>The genome of golden apple snail Pomacea canaliculata provides insight into stress tolerance and invasive adaptation.</title>
        <authorList>
            <person name="Liu C."/>
            <person name="Liu B."/>
            <person name="Ren Y."/>
            <person name="Zhang Y."/>
            <person name="Wang H."/>
            <person name="Li S."/>
            <person name="Jiang F."/>
            <person name="Yin L."/>
            <person name="Zhang G."/>
            <person name="Qian W."/>
            <person name="Fan W."/>
        </authorList>
    </citation>
    <scope>NUCLEOTIDE SEQUENCE [LARGE SCALE GENOMIC DNA]</scope>
    <source>
        <strain evidence="8">SZHN2017</strain>
        <tissue evidence="8">Muscle</tissue>
    </source>
</reference>
<evidence type="ECO:0000256" key="6">
    <source>
        <dbReference type="ARBA" id="ARBA00023157"/>
    </source>
</evidence>
<dbReference type="InterPro" id="IPR050645">
    <property type="entry name" value="Histidine_acid_phosphatase"/>
</dbReference>
<dbReference type="PROSITE" id="PS00616">
    <property type="entry name" value="HIS_ACID_PHOSPHAT_1"/>
    <property type="match status" value="1"/>
</dbReference>
<dbReference type="AlphaFoldDB" id="A0A2T7PC40"/>
<comment type="similarity">
    <text evidence="2">Belongs to the histidine acid phosphatase family.</text>
</comment>